<protein>
    <submittedName>
        <fullName evidence="1">Uncharacterized protein</fullName>
    </submittedName>
</protein>
<sequence length="95" mass="11017">MNDTRVSHQTKACLKQAFERNHQLFSEAQRLRCAALNILDRPYLNPAAFSQYQEQRRQADLKYEDAMEHLRSLMAHYHHSSTPNISASISTPIFA</sequence>
<gene>
    <name evidence="1" type="ORF">PS862_01392</name>
</gene>
<evidence type="ECO:0000313" key="2">
    <source>
        <dbReference type="Proteomes" id="UP000385207"/>
    </source>
</evidence>
<dbReference type="OrthoDB" id="6919566at2"/>
<dbReference type="RefSeq" id="WP_150783601.1">
    <property type="nucleotide sequence ID" value="NZ_CABVII010000005.1"/>
</dbReference>
<dbReference type="AlphaFoldDB" id="A0A5E7I689"/>
<organism evidence="1 2">
    <name type="scientific">Pseudomonas fluorescens</name>
    <dbReference type="NCBI Taxonomy" id="294"/>
    <lineage>
        <taxon>Bacteria</taxon>
        <taxon>Pseudomonadati</taxon>
        <taxon>Pseudomonadota</taxon>
        <taxon>Gammaproteobacteria</taxon>
        <taxon>Pseudomonadales</taxon>
        <taxon>Pseudomonadaceae</taxon>
        <taxon>Pseudomonas</taxon>
    </lineage>
</organism>
<reference evidence="1 2" key="1">
    <citation type="submission" date="2019-09" db="EMBL/GenBank/DDBJ databases">
        <authorList>
            <person name="Chandra G."/>
            <person name="Truman W A."/>
        </authorList>
    </citation>
    <scope>NUCLEOTIDE SEQUENCE [LARGE SCALE GENOMIC DNA]</scope>
    <source>
        <strain evidence="1">PS862</strain>
    </source>
</reference>
<dbReference type="EMBL" id="CABVII010000005">
    <property type="protein sequence ID" value="VVO72241.1"/>
    <property type="molecule type" value="Genomic_DNA"/>
</dbReference>
<name>A0A5E7I689_PSEFL</name>
<proteinExistence type="predicted"/>
<dbReference type="Proteomes" id="UP000385207">
    <property type="component" value="Unassembled WGS sequence"/>
</dbReference>
<accession>A0A5E7I689</accession>
<evidence type="ECO:0000313" key="1">
    <source>
        <dbReference type="EMBL" id="VVO72241.1"/>
    </source>
</evidence>